<dbReference type="Proteomes" id="UP000280228">
    <property type="component" value="Chromosome"/>
</dbReference>
<sequence length="224" mass="25934">MFYKLADPLYRLNNLYYITDKTGKKVKFKMTAEQYNYFKHEHSRNIILKARQLGFTTQVCIMQLDSALFESQKCALIAHTLHDAKRLFREKVKFAYEHLPDLIKLANPIKIETKEEMVFENGGSVTVSTSFRGGTLQRLHVSEFGKICAKYPDKAREIVTGAFEAVSLGGIVTLESTAEGRQGYFYEFSQIAEKLHLSKKTLTAQDWRFFLFCMVAEQRVRHDH</sequence>
<dbReference type="Gene3D" id="3.40.50.300">
    <property type="entry name" value="P-loop containing nucleotide triphosphate hydrolases"/>
    <property type="match status" value="1"/>
</dbReference>
<reference evidence="1 2" key="1">
    <citation type="submission" date="2018-12" db="EMBL/GenBank/DDBJ databases">
        <title>Persistence of Moraxella catarrhalis in Chronic Obstructive Pulmonary Disease and Regulation of the Hag/MID Adhesin.</title>
        <authorList>
            <person name="Murphy T."/>
            <person name="Zhao X."/>
            <person name="Vyas G."/>
            <person name="Aluvathingal J."/>
            <person name="Nadendla S."/>
            <person name="Tallon L."/>
            <person name="Tettelin H."/>
        </authorList>
    </citation>
    <scope>NUCLEOTIDE SEQUENCE [LARGE SCALE GENOMIC DNA]</scope>
    <source>
        <strain evidence="1 2">46P58B1</strain>
    </source>
</reference>
<proteinExistence type="predicted"/>
<dbReference type="AlphaFoldDB" id="A0A3S9QDE9"/>
<evidence type="ECO:0000313" key="1">
    <source>
        <dbReference type="EMBL" id="AZQ92807.1"/>
    </source>
</evidence>
<dbReference type="InterPro" id="IPR027417">
    <property type="entry name" value="P-loop_NTPase"/>
</dbReference>
<protein>
    <submittedName>
        <fullName evidence="1">Putative phage terminase large subunit</fullName>
    </submittedName>
</protein>
<accession>A0A3S9QDE9</accession>
<dbReference type="EMBL" id="CP034662">
    <property type="protein sequence ID" value="AZQ92807.1"/>
    <property type="molecule type" value="Genomic_DNA"/>
</dbReference>
<organism evidence="1 2">
    <name type="scientific">Moraxella catarrhalis</name>
    <name type="common">Branhamella catarrhalis</name>
    <dbReference type="NCBI Taxonomy" id="480"/>
    <lineage>
        <taxon>Bacteria</taxon>
        <taxon>Pseudomonadati</taxon>
        <taxon>Pseudomonadota</taxon>
        <taxon>Gammaproteobacteria</taxon>
        <taxon>Moraxellales</taxon>
        <taxon>Moraxellaceae</taxon>
        <taxon>Moraxella</taxon>
    </lineage>
</organism>
<gene>
    <name evidence="1" type="ORF">EJK53_1549</name>
</gene>
<name>A0A3S9QDE9_MORCA</name>
<evidence type="ECO:0000313" key="2">
    <source>
        <dbReference type="Proteomes" id="UP000280228"/>
    </source>
</evidence>